<dbReference type="Pfam" id="PF05063">
    <property type="entry name" value="MT-A70"/>
    <property type="match status" value="1"/>
</dbReference>
<evidence type="ECO:0000313" key="4">
    <source>
        <dbReference type="EMBL" id="QJA46087.1"/>
    </source>
</evidence>
<keyword evidence="1 4" id="KW-0489">Methyltransferase</keyword>
<reference evidence="4" key="1">
    <citation type="submission" date="2020-03" db="EMBL/GenBank/DDBJ databases">
        <title>The deep terrestrial virosphere.</title>
        <authorList>
            <person name="Holmfeldt K."/>
            <person name="Nilsson E."/>
            <person name="Simone D."/>
            <person name="Lopez-Fernandez M."/>
            <person name="Wu X."/>
            <person name="de Brujin I."/>
            <person name="Lundin D."/>
            <person name="Andersson A."/>
            <person name="Bertilsson S."/>
            <person name="Dopson M."/>
        </authorList>
    </citation>
    <scope>NUCLEOTIDE SEQUENCE</scope>
    <source>
        <strain evidence="4">TM448A00312</strain>
        <strain evidence="5">TM448B07274</strain>
    </source>
</reference>
<name>A0A6H1ZFE2_9ZZZZ</name>
<dbReference type="SUPFAM" id="SSF53335">
    <property type="entry name" value="S-adenosyl-L-methionine-dependent methyltransferases"/>
    <property type="match status" value="1"/>
</dbReference>
<sequence length="181" mass="21069">MKKYQIIYADCPWRYDFSKKTADTIEVHYPTMSLEEICALKIPSDDNAVLYLWATAPKLLEALEVIKAWGFTYKTNAMWDKGRVGIGYWFLGQHELLLVATKGKISPPKDIERISSVIKEKKTEHSKKPTYIRDMISKWYPDKNKLELFARPDPQMRLDGTNTFDGWDIFGNEVKSDIKLK</sequence>
<accession>A0A6H1ZFE2</accession>
<dbReference type="PANTHER" id="PTHR12829">
    <property type="entry name" value="N6-ADENOSINE-METHYLTRANSFERASE"/>
    <property type="match status" value="1"/>
</dbReference>
<dbReference type="AlphaFoldDB" id="A0A6H1ZFE2"/>
<proteinExistence type="predicted"/>
<keyword evidence="3" id="KW-0949">S-adenosyl-L-methionine</keyword>
<evidence type="ECO:0000256" key="1">
    <source>
        <dbReference type="ARBA" id="ARBA00022603"/>
    </source>
</evidence>
<protein>
    <submittedName>
        <fullName evidence="4">Putative methyltransferase</fullName>
    </submittedName>
</protein>
<dbReference type="PANTHER" id="PTHR12829:SF7">
    <property type="entry name" value="N6-ADENOSINE-METHYLTRANSFERASE CATALYTIC SUBUNIT"/>
    <property type="match status" value="1"/>
</dbReference>
<evidence type="ECO:0000313" key="5">
    <source>
        <dbReference type="EMBL" id="QJI04292.1"/>
    </source>
</evidence>
<dbReference type="GO" id="GO:0001734">
    <property type="term" value="F:mRNA m(6)A methyltransferase activity"/>
    <property type="evidence" value="ECO:0007669"/>
    <property type="project" value="UniProtKB-ARBA"/>
</dbReference>
<dbReference type="EMBL" id="MT145166">
    <property type="protein sequence ID" value="QJI04292.1"/>
    <property type="molecule type" value="Genomic_DNA"/>
</dbReference>
<organism evidence="4">
    <name type="scientific">viral metagenome</name>
    <dbReference type="NCBI Taxonomy" id="1070528"/>
    <lineage>
        <taxon>unclassified sequences</taxon>
        <taxon>metagenomes</taxon>
        <taxon>organismal metagenomes</taxon>
    </lineage>
</organism>
<dbReference type="PROSITE" id="PS51143">
    <property type="entry name" value="MT_A70"/>
    <property type="match status" value="1"/>
</dbReference>
<gene>
    <name evidence="4" type="ORF">TM448A00312_0045</name>
    <name evidence="5" type="ORF">TM448B07274_0007</name>
</gene>
<dbReference type="GO" id="GO:0032259">
    <property type="term" value="P:methylation"/>
    <property type="evidence" value="ECO:0007669"/>
    <property type="project" value="UniProtKB-KW"/>
</dbReference>
<evidence type="ECO:0000256" key="3">
    <source>
        <dbReference type="ARBA" id="ARBA00022691"/>
    </source>
</evidence>
<dbReference type="InterPro" id="IPR007757">
    <property type="entry name" value="MT-A70-like"/>
</dbReference>
<dbReference type="InterPro" id="IPR029063">
    <property type="entry name" value="SAM-dependent_MTases_sf"/>
</dbReference>
<keyword evidence="2 4" id="KW-0808">Transferase</keyword>
<evidence type="ECO:0000256" key="2">
    <source>
        <dbReference type="ARBA" id="ARBA00022679"/>
    </source>
</evidence>
<dbReference type="EMBL" id="MT144002">
    <property type="protein sequence ID" value="QJA46087.1"/>
    <property type="molecule type" value="Genomic_DNA"/>
</dbReference>